<feature type="domain" description="DJ-1/PfpI" evidence="1">
    <location>
        <begin position="1"/>
        <end position="175"/>
    </location>
</feature>
<reference evidence="2 3" key="2">
    <citation type="submission" date="2020-01" db="EMBL/GenBank/DDBJ databases">
        <title>Clostridiaceae sp. nov. isolated from the gut of human by culturomics.</title>
        <authorList>
            <person name="Chang Y."/>
        </authorList>
    </citation>
    <scope>NUCLEOTIDE SEQUENCE [LARGE SCALE GENOMIC DNA]</scope>
    <source>
        <strain evidence="2 3">DONG20-135</strain>
    </source>
</reference>
<keyword evidence="3" id="KW-1185">Reference proteome</keyword>
<comment type="caution">
    <text evidence="2">The sequence shown here is derived from an EMBL/GenBank/DDBJ whole genome shotgun (WGS) entry which is preliminary data.</text>
</comment>
<dbReference type="InterPro" id="IPR029062">
    <property type="entry name" value="Class_I_gatase-like"/>
</dbReference>
<name>A0A6N8U6X7_9FIRM</name>
<organism evidence="2 3">
    <name type="scientific">Copranaerobaculum intestinale</name>
    <dbReference type="NCBI Taxonomy" id="2692629"/>
    <lineage>
        <taxon>Bacteria</taxon>
        <taxon>Bacillati</taxon>
        <taxon>Bacillota</taxon>
        <taxon>Erysipelotrichia</taxon>
        <taxon>Erysipelotrichales</taxon>
        <taxon>Erysipelotrichaceae</taxon>
        <taxon>Copranaerobaculum</taxon>
    </lineage>
</organism>
<accession>A0A6N8U6X7</accession>
<dbReference type="InterPro" id="IPR050325">
    <property type="entry name" value="Prot/Nucl_acid_deglycase"/>
</dbReference>
<proteinExistence type="predicted"/>
<dbReference type="EMBL" id="WUUQ01000001">
    <property type="protein sequence ID" value="MXQ73064.1"/>
    <property type="molecule type" value="Genomic_DNA"/>
</dbReference>
<dbReference type="InterPro" id="IPR002818">
    <property type="entry name" value="DJ-1/PfpI"/>
</dbReference>
<dbReference type="PANTHER" id="PTHR48094">
    <property type="entry name" value="PROTEIN/NUCLEIC ACID DEGLYCASE DJ-1-RELATED"/>
    <property type="match status" value="1"/>
</dbReference>
<dbReference type="Pfam" id="PF01965">
    <property type="entry name" value="DJ-1_PfpI"/>
    <property type="match status" value="1"/>
</dbReference>
<dbReference type="PANTHER" id="PTHR48094:SF5">
    <property type="entry name" value="PROTEIN DJ-1 HOMOLOG"/>
    <property type="match status" value="1"/>
</dbReference>
<dbReference type="Gene3D" id="3.40.50.880">
    <property type="match status" value="1"/>
</dbReference>
<reference evidence="2 3" key="1">
    <citation type="submission" date="2019-12" db="EMBL/GenBank/DDBJ databases">
        <authorList>
            <person name="Yang R."/>
        </authorList>
    </citation>
    <scope>NUCLEOTIDE SEQUENCE [LARGE SCALE GENOMIC DNA]</scope>
    <source>
        <strain evidence="2 3">DONG20-135</strain>
    </source>
</reference>
<dbReference type="CDD" id="cd03135">
    <property type="entry name" value="GATase1_DJ-1"/>
    <property type="match status" value="1"/>
</dbReference>
<dbReference type="Proteomes" id="UP000434036">
    <property type="component" value="Unassembled WGS sequence"/>
</dbReference>
<evidence type="ECO:0000259" key="1">
    <source>
        <dbReference type="Pfam" id="PF01965"/>
    </source>
</evidence>
<gene>
    <name evidence="2" type="ORF">GSF08_03825</name>
</gene>
<sequence>MKVLLLCPKAFETMEFSVFIDVIGWARNDFGHDIDVVTCGFQKTVISTFQVPIQMDILIDDIIVSDYDALAIPGGFREFGFFDEGFDPKTKQLIREFDSQGKPIASVCVAAFLLANSGILKGRKATTYHLHQGIEQQKLAAYNVCVVNEPVVIDANVITSYCPQTAPDVAFALLEMLTTHEAMLEVKHAMGFEADS</sequence>
<dbReference type="SUPFAM" id="SSF52317">
    <property type="entry name" value="Class I glutamine amidotransferase-like"/>
    <property type="match status" value="1"/>
</dbReference>
<dbReference type="AlphaFoldDB" id="A0A6N8U6X7"/>
<evidence type="ECO:0000313" key="3">
    <source>
        <dbReference type="Proteomes" id="UP000434036"/>
    </source>
</evidence>
<protein>
    <submittedName>
        <fullName evidence="2">DJ-1 family protein</fullName>
    </submittedName>
</protein>
<dbReference type="RefSeq" id="WP_160624489.1">
    <property type="nucleotide sequence ID" value="NZ_WUUQ01000001.1"/>
</dbReference>
<dbReference type="GO" id="GO:0005737">
    <property type="term" value="C:cytoplasm"/>
    <property type="evidence" value="ECO:0007669"/>
    <property type="project" value="TreeGrafter"/>
</dbReference>
<evidence type="ECO:0000313" key="2">
    <source>
        <dbReference type="EMBL" id="MXQ73064.1"/>
    </source>
</evidence>